<accession>A0ABU6MIX2</accession>
<feature type="transmembrane region" description="Helical" evidence="6">
    <location>
        <begin position="149"/>
        <end position="173"/>
    </location>
</feature>
<feature type="transmembrane region" description="Helical" evidence="6">
    <location>
        <begin position="412"/>
        <end position="431"/>
    </location>
</feature>
<feature type="transmembrane region" description="Helical" evidence="6">
    <location>
        <begin position="388"/>
        <end position="406"/>
    </location>
</feature>
<feature type="domain" description="Amino acid permease/ SLC12A" evidence="7">
    <location>
        <begin position="25"/>
        <end position="406"/>
    </location>
</feature>
<comment type="subcellular location">
    <subcellularLocation>
        <location evidence="1">Membrane</location>
        <topology evidence="1">Multi-pass membrane protein</topology>
    </subcellularLocation>
</comment>
<proteinExistence type="predicted"/>
<keyword evidence="2 6" id="KW-0812">Transmembrane</keyword>
<dbReference type="PIRSF" id="PIRSF006060">
    <property type="entry name" value="AA_transporter"/>
    <property type="match status" value="1"/>
</dbReference>
<feature type="transmembrane region" description="Helical" evidence="6">
    <location>
        <begin position="12"/>
        <end position="36"/>
    </location>
</feature>
<comment type="caution">
    <text evidence="8">The sequence shown here is derived from an EMBL/GenBank/DDBJ whole genome shotgun (WGS) entry which is preliminary data.</text>
</comment>
<organism evidence="8 9">
    <name type="scientific">Heyndrickxia acidicola</name>
    <dbReference type="NCBI Taxonomy" id="209389"/>
    <lineage>
        <taxon>Bacteria</taxon>
        <taxon>Bacillati</taxon>
        <taxon>Bacillota</taxon>
        <taxon>Bacilli</taxon>
        <taxon>Bacillales</taxon>
        <taxon>Bacillaceae</taxon>
        <taxon>Heyndrickxia</taxon>
    </lineage>
</organism>
<feature type="transmembrane region" description="Helical" evidence="6">
    <location>
        <begin position="48"/>
        <end position="67"/>
    </location>
</feature>
<dbReference type="InterPro" id="IPR050367">
    <property type="entry name" value="APC_superfamily"/>
</dbReference>
<keyword evidence="9" id="KW-1185">Reference proteome</keyword>
<feature type="transmembrane region" description="Helical" evidence="6">
    <location>
        <begin position="88"/>
        <end position="110"/>
    </location>
</feature>
<feature type="transmembrane region" description="Helical" evidence="6">
    <location>
        <begin position="231"/>
        <end position="250"/>
    </location>
</feature>
<dbReference type="Proteomes" id="UP001341444">
    <property type="component" value="Unassembled WGS sequence"/>
</dbReference>
<keyword evidence="3 6" id="KW-1133">Transmembrane helix</keyword>
<evidence type="ECO:0000256" key="5">
    <source>
        <dbReference type="SAM" id="MobiDB-lite"/>
    </source>
</evidence>
<dbReference type="RefSeq" id="WP_066270741.1">
    <property type="nucleotide sequence ID" value="NZ_JARMAB010000022.1"/>
</dbReference>
<keyword evidence="4 6" id="KW-0472">Membrane</keyword>
<feature type="transmembrane region" description="Helical" evidence="6">
    <location>
        <begin position="355"/>
        <end position="376"/>
    </location>
</feature>
<evidence type="ECO:0000256" key="6">
    <source>
        <dbReference type="SAM" id="Phobius"/>
    </source>
</evidence>
<evidence type="ECO:0000313" key="9">
    <source>
        <dbReference type="Proteomes" id="UP001341444"/>
    </source>
</evidence>
<protein>
    <submittedName>
        <fullName evidence="8">APC family permease</fullName>
    </submittedName>
</protein>
<evidence type="ECO:0000256" key="2">
    <source>
        <dbReference type="ARBA" id="ARBA00022692"/>
    </source>
</evidence>
<dbReference type="EMBL" id="JARMAB010000022">
    <property type="protein sequence ID" value="MED1204414.1"/>
    <property type="molecule type" value="Genomic_DNA"/>
</dbReference>
<evidence type="ECO:0000256" key="1">
    <source>
        <dbReference type="ARBA" id="ARBA00004141"/>
    </source>
</evidence>
<evidence type="ECO:0000313" key="8">
    <source>
        <dbReference type="EMBL" id="MED1204414.1"/>
    </source>
</evidence>
<evidence type="ECO:0000256" key="4">
    <source>
        <dbReference type="ARBA" id="ARBA00023136"/>
    </source>
</evidence>
<feature type="transmembrane region" description="Helical" evidence="6">
    <location>
        <begin position="122"/>
        <end position="142"/>
    </location>
</feature>
<evidence type="ECO:0000256" key="3">
    <source>
        <dbReference type="ARBA" id="ARBA00022989"/>
    </source>
</evidence>
<evidence type="ECO:0000259" key="7">
    <source>
        <dbReference type="Pfam" id="PF00324"/>
    </source>
</evidence>
<dbReference type="Gene3D" id="1.20.1740.10">
    <property type="entry name" value="Amino acid/polyamine transporter I"/>
    <property type="match status" value="1"/>
</dbReference>
<sequence>MEPEEKTLQRSLTLPQLVLFGLAYMAPMIVFGIYGVLAETTKGTVPTAYFIALIAMLFTAYSYGKMVKAYPISGSAYTYTRKTINGHLGFLVGWAVLLDYLFLPMVIWLIGAVYLKAAFPSIPIWVWILGFIFVTTFLNIIGLRVSNRVNFLMMLFQLLVIVLFIGLSIISLIHGRGMGTLFSMTPFFNGTGSFSLVLAGASVACYSFLGFDAVSTMSEETINPRKNIPRAIFLVALFGGAVFIVCTYFVQLVYPDYKNFHDINSAGLEIAAVVGGNLFSAIFLAGMITAQFASGISAQASASRLIFAMGRDGVLPKKVFGFLHSRFKTPIFNILLVAVVGLIALKMDVTTSTSFINFGAFVTFTFVNLSVIAHYFVKKGLRSGKHLITNLIFPLFGAFFDFYLLIHLDKNAIILGLVWAAIGFIYLMFLTKMFKVAPPEMNGENAEVPKSRGSLDKRPLENTF</sequence>
<dbReference type="PANTHER" id="PTHR42770">
    <property type="entry name" value="AMINO ACID TRANSPORTER-RELATED"/>
    <property type="match status" value="1"/>
</dbReference>
<dbReference type="InterPro" id="IPR004841">
    <property type="entry name" value="AA-permease/SLC12A_dom"/>
</dbReference>
<gene>
    <name evidence="8" type="ORF">P4T90_15300</name>
</gene>
<feature type="region of interest" description="Disordered" evidence="5">
    <location>
        <begin position="442"/>
        <end position="464"/>
    </location>
</feature>
<feature type="transmembrane region" description="Helical" evidence="6">
    <location>
        <begin position="270"/>
        <end position="294"/>
    </location>
</feature>
<dbReference type="Pfam" id="PF00324">
    <property type="entry name" value="AA_permease"/>
    <property type="match status" value="1"/>
</dbReference>
<reference evidence="8 9" key="1">
    <citation type="submission" date="2023-03" db="EMBL/GenBank/DDBJ databases">
        <title>Bacillus Genome Sequencing.</title>
        <authorList>
            <person name="Dunlap C."/>
        </authorList>
    </citation>
    <scope>NUCLEOTIDE SEQUENCE [LARGE SCALE GENOMIC DNA]</scope>
    <source>
        <strain evidence="8 9">B-23453</strain>
    </source>
</reference>
<dbReference type="PANTHER" id="PTHR42770:SF8">
    <property type="entry name" value="PUTRESCINE IMPORTER PUUP"/>
    <property type="match status" value="1"/>
</dbReference>
<name>A0ABU6MIX2_9BACI</name>
<feature type="compositionally biased region" description="Basic and acidic residues" evidence="5">
    <location>
        <begin position="447"/>
        <end position="464"/>
    </location>
</feature>
<feature type="transmembrane region" description="Helical" evidence="6">
    <location>
        <begin position="193"/>
        <end position="211"/>
    </location>
</feature>
<feature type="transmembrane region" description="Helical" evidence="6">
    <location>
        <begin position="331"/>
        <end position="349"/>
    </location>
</feature>